<protein>
    <recommendedName>
        <fullName evidence="11 13">Adenosine kinase</fullName>
        <shortName evidence="13">AK</shortName>
        <ecNumber evidence="3 13">2.7.1.20</ecNumber>
    </recommendedName>
    <alternativeName>
        <fullName evidence="13">Adenosine 5'-phosphotransferase</fullName>
    </alternativeName>
</protein>
<keyword evidence="8 13" id="KW-0067">ATP-binding</keyword>
<evidence type="ECO:0000256" key="6">
    <source>
        <dbReference type="ARBA" id="ARBA00022741"/>
    </source>
</evidence>
<accession>A0A2G9TUM8</accession>
<dbReference type="Proteomes" id="UP000230423">
    <property type="component" value="Unassembled WGS sequence"/>
</dbReference>
<name>A0A2G9TUM8_TELCI</name>
<dbReference type="GO" id="GO:0004001">
    <property type="term" value="F:adenosine kinase activity"/>
    <property type="evidence" value="ECO:0007669"/>
    <property type="project" value="UniProtKB-UniRule"/>
</dbReference>
<sequence length="394" mass="43063">CLSGGGYPHRKRGCPPEGFADMSDLPDGILLGCGNPLLDIQAVVGKDFLNKWGLKENDAILCDDKHNAMFDELVEKYEVEYIPGGATQNAVRVCQWILNVPNRAAFFGAIGKDKYGEMLKSKAKEAGVNAQYQINDSVKTGTCAALIYNQHRSLCAHLAAANTFTIDHLLKPENAKIIENAQFFYIATFMFNLAAPFISQFYYEPLHAVLPYVDVLFGNEDEAAAFGKAAGFDTTDLKEIAMKTAALEKKSSKPRTVIITQGADPVIVVIGSKLTLYPVATIPKENIVDTNGAGDAFVGGFLSQYIRKKGIEESVECGNYAAGSKFTQSMNKCFIGIIFILDEVAVETMNIDDNGNSYAEMQAVPFTHSESSVPSEHDMVGDEYGQKRVFRAVR</sequence>
<evidence type="ECO:0000256" key="11">
    <source>
        <dbReference type="ARBA" id="ARBA00068771"/>
    </source>
</evidence>
<dbReference type="Pfam" id="PF00294">
    <property type="entry name" value="PfkB"/>
    <property type="match status" value="1"/>
</dbReference>
<dbReference type="GO" id="GO:0044209">
    <property type="term" value="P:AMP salvage"/>
    <property type="evidence" value="ECO:0007669"/>
    <property type="project" value="UniProtKB-UniRule"/>
</dbReference>
<proteinExistence type="inferred from homology"/>
<evidence type="ECO:0000256" key="8">
    <source>
        <dbReference type="ARBA" id="ARBA00022840"/>
    </source>
</evidence>
<reference evidence="15 16" key="1">
    <citation type="submission" date="2015-09" db="EMBL/GenBank/DDBJ databases">
        <title>Draft genome of the parasitic nematode Teladorsagia circumcincta isolate WARC Sus (inbred).</title>
        <authorList>
            <person name="Mitreva M."/>
        </authorList>
    </citation>
    <scope>NUCLEOTIDE SEQUENCE [LARGE SCALE GENOMIC DNA]</scope>
    <source>
        <strain evidence="15 16">S</strain>
    </source>
</reference>
<dbReference type="EMBL" id="KZ353290">
    <property type="protein sequence ID" value="PIO61625.1"/>
    <property type="molecule type" value="Genomic_DNA"/>
</dbReference>
<keyword evidence="5 13" id="KW-0660">Purine salvage</keyword>
<dbReference type="PANTHER" id="PTHR45769:SF3">
    <property type="entry name" value="ADENOSINE KINASE"/>
    <property type="match status" value="1"/>
</dbReference>
<comment type="subunit">
    <text evidence="13">Monomer.</text>
</comment>
<evidence type="ECO:0000256" key="1">
    <source>
        <dbReference type="ARBA" id="ARBA00004801"/>
    </source>
</evidence>
<feature type="active site" description="Proton acceptor" evidence="12">
    <location>
        <position position="295"/>
    </location>
</feature>
<dbReference type="PANTHER" id="PTHR45769">
    <property type="entry name" value="ADENOSINE KINASE"/>
    <property type="match status" value="1"/>
</dbReference>
<dbReference type="InterPro" id="IPR011611">
    <property type="entry name" value="PfkB_dom"/>
</dbReference>
<evidence type="ECO:0000259" key="14">
    <source>
        <dbReference type="Pfam" id="PF00294"/>
    </source>
</evidence>
<dbReference type="GO" id="GO:0006166">
    <property type="term" value="P:purine ribonucleoside salvage"/>
    <property type="evidence" value="ECO:0007669"/>
    <property type="project" value="UniProtKB-KW"/>
</dbReference>
<dbReference type="GO" id="GO:0005829">
    <property type="term" value="C:cytosol"/>
    <property type="evidence" value="ECO:0007669"/>
    <property type="project" value="TreeGrafter"/>
</dbReference>
<dbReference type="OrthoDB" id="432447at2759"/>
<keyword evidence="16" id="KW-1185">Reference proteome</keyword>
<keyword evidence="4 13" id="KW-0808">Transferase</keyword>
<dbReference type="UniPathway" id="UPA00588">
    <property type="reaction ID" value="UER00659"/>
</dbReference>
<keyword evidence="6 13" id="KW-0547">Nucleotide-binding</keyword>
<comment type="catalytic activity">
    <reaction evidence="10 13">
        <text>adenosine + ATP = AMP + ADP + H(+)</text>
        <dbReference type="Rhea" id="RHEA:20824"/>
        <dbReference type="ChEBI" id="CHEBI:15378"/>
        <dbReference type="ChEBI" id="CHEBI:16335"/>
        <dbReference type="ChEBI" id="CHEBI:30616"/>
        <dbReference type="ChEBI" id="CHEBI:456215"/>
        <dbReference type="ChEBI" id="CHEBI:456216"/>
        <dbReference type="EC" id="2.7.1.20"/>
    </reaction>
</comment>
<comment type="similarity">
    <text evidence="2 13">Belongs to the carbohydrate kinase PfkB family.</text>
</comment>
<comment type="cofactor">
    <cofactor evidence="13">
        <name>Mg(2+)</name>
        <dbReference type="ChEBI" id="CHEBI:18420"/>
    </cofactor>
    <text evidence="13">Binds 3 Mg(2+) ions per subunit.</text>
</comment>
<dbReference type="InterPro" id="IPR001805">
    <property type="entry name" value="Adenokinase"/>
</dbReference>
<evidence type="ECO:0000256" key="3">
    <source>
        <dbReference type="ARBA" id="ARBA00012119"/>
    </source>
</evidence>
<dbReference type="FunFam" id="3.40.1190.20:FF:000076">
    <property type="entry name" value="Adenosine kinase"/>
    <property type="match status" value="1"/>
</dbReference>
<evidence type="ECO:0000256" key="2">
    <source>
        <dbReference type="ARBA" id="ARBA00010688"/>
    </source>
</evidence>
<keyword evidence="13" id="KW-0539">Nucleus</keyword>
<evidence type="ECO:0000256" key="13">
    <source>
        <dbReference type="RuleBase" id="RU368116"/>
    </source>
</evidence>
<dbReference type="InterPro" id="IPR002173">
    <property type="entry name" value="Carboh/pur_kinase_PfkB_CS"/>
</dbReference>
<dbReference type="Gene3D" id="3.40.1190.20">
    <property type="match status" value="2"/>
</dbReference>
<comment type="function">
    <text evidence="13">ATP dependent phosphorylation of adenosine and other related nucleoside analogs to monophosphate derivatives.</text>
</comment>
<dbReference type="InterPro" id="IPR029056">
    <property type="entry name" value="Ribokinase-like"/>
</dbReference>
<comment type="pathway">
    <text evidence="1 13">Purine metabolism; AMP biosynthesis via salvage pathway; AMP from adenosine: step 1/1.</text>
</comment>
<dbReference type="PROSITE" id="PS00584">
    <property type="entry name" value="PFKB_KINASES_2"/>
    <property type="match status" value="1"/>
</dbReference>
<keyword evidence="7 13" id="KW-0418">Kinase</keyword>
<evidence type="ECO:0000256" key="4">
    <source>
        <dbReference type="ARBA" id="ARBA00022679"/>
    </source>
</evidence>
<keyword evidence="9 13" id="KW-0460">Magnesium</keyword>
<evidence type="ECO:0000256" key="7">
    <source>
        <dbReference type="ARBA" id="ARBA00022777"/>
    </source>
</evidence>
<feature type="domain" description="Carbohydrate kinase PfkB" evidence="14">
    <location>
        <begin position="49"/>
        <end position="324"/>
    </location>
</feature>
<evidence type="ECO:0000256" key="12">
    <source>
        <dbReference type="PIRSR" id="PIRSR601805-1"/>
    </source>
</evidence>
<feature type="non-terminal residue" evidence="15">
    <location>
        <position position="1"/>
    </location>
</feature>
<organism evidence="15 16">
    <name type="scientific">Teladorsagia circumcincta</name>
    <name type="common">Brown stomach worm</name>
    <name type="synonym">Ostertagia circumcincta</name>
    <dbReference type="NCBI Taxonomy" id="45464"/>
    <lineage>
        <taxon>Eukaryota</taxon>
        <taxon>Metazoa</taxon>
        <taxon>Ecdysozoa</taxon>
        <taxon>Nematoda</taxon>
        <taxon>Chromadorea</taxon>
        <taxon>Rhabditida</taxon>
        <taxon>Rhabditina</taxon>
        <taxon>Rhabditomorpha</taxon>
        <taxon>Strongyloidea</taxon>
        <taxon>Trichostrongylidae</taxon>
        <taxon>Teladorsagia</taxon>
    </lineage>
</organism>
<evidence type="ECO:0000256" key="9">
    <source>
        <dbReference type="ARBA" id="ARBA00022842"/>
    </source>
</evidence>
<comment type="subcellular location">
    <subcellularLocation>
        <location evidence="13">Nucleus</location>
    </subcellularLocation>
</comment>
<dbReference type="GO" id="GO:0005634">
    <property type="term" value="C:nucleus"/>
    <property type="evidence" value="ECO:0007669"/>
    <property type="project" value="UniProtKB-SubCell"/>
</dbReference>
<gene>
    <name evidence="15" type="ORF">TELCIR_16847</name>
</gene>
<evidence type="ECO:0000256" key="5">
    <source>
        <dbReference type="ARBA" id="ARBA00022726"/>
    </source>
</evidence>
<dbReference type="PRINTS" id="PR00989">
    <property type="entry name" value="ADENOKINASE"/>
</dbReference>
<dbReference type="GO" id="GO:0005524">
    <property type="term" value="F:ATP binding"/>
    <property type="evidence" value="ECO:0007669"/>
    <property type="project" value="UniProtKB-UniRule"/>
</dbReference>
<dbReference type="SUPFAM" id="SSF53613">
    <property type="entry name" value="Ribokinase-like"/>
    <property type="match status" value="1"/>
</dbReference>
<evidence type="ECO:0000313" key="16">
    <source>
        <dbReference type="Proteomes" id="UP000230423"/>
    </source>
</evidence>
<dbReference type="GO" id="GO:0006144">
    <property type="term" value="P:purine nucleobase metabolic process"/>
    <property type="evidence" value="ECO:0007669"/>
    <property type="project" value="TreeGrafter"/>
</dbReference>
<dbReference type="CDD" id="cd01168">
    <property type="entry name" value="adenosine_kinase"/>
    <property type="match status" value="1"/>
</dbReference>
<evidence type="ECO:0000313" key="15">
    <source>
        <dbReference type="EMBL" id="PIO61625.1"/>
    </source>
</evidence>
<dbReference type="AlphaFoldDB" id="A0A2G9TUM8"/>
<dbReference type="EC" id="2.7.1.20" evidence="3 13"/>
<evidence type="ECO:0000256" key="10">
    <source>
        <dbReference type="ARBA" id="ARBA00051362"/>
    </source>
</evidence>